<dbReference type="SUPFAM" id="SSF51445">
    <property type="entry name" value="(Trans)glycosidases"/>
    <property type="match status" value="1"/>
</dbReference>
<gene>
    <name evidence="15" type="ORF">FJR47_05955</name>
</gene>
<evidence type="ECO:0000256" key="10">
    <source>
        <dbReference type="ARBA" id="ARBA00068721"/>
    </source>
</evidence>
<reference evidence="16" key="1">
    <citation type="submission" date="2019-06" db="EMBL/GenBank/DDBJ databases">
        <title>Sulfurimonas gotlandica sp. nov., a chemoautotrophic and psychrotolerant epsilonproteobacterium isolated from a pelagic redoxcline, and an emended description of the genus Sulfurimonas.</title>
        <authorList>
            <person name="Wang S."/>
            <person name="Jiang L."/>
            <person name="Shao Z."/>
        </authorList>
    </citation>
    <scope>NUCLEOTIDE SEQUENCE [LARGE SCALE GENOMIC DNA]</scope>
    <source>
        <strain evidence="16">1-1N</strain>
    </source>
</reference>
<comment type="subcellular location">
    <subcellularLocation>
        <location evidence="1">Membrane</location>
        <topology evidence="1">Multi-pass membrane protein</topology>
    </subcellularLocation>
</comment>
<evidence type="ECO:0000256" key="3">
    <source>
        <dbReference type="ARBA" id="ARBA00022679"/>
    </source>
</evidence>
<dbReference type="RefSeq" id="WP_152299533.1">
    <property type="nucleotide sequence ID" value="NZ_CP041166.1"/>
</dbReference>
<evidence type="ECO:0000256" key="8">
    <source>
        <dbReference type="ARBA" id="ARBA00053004"/>
    </source>
</evidence>
<organism evidence="15 16">
    <name type="scientific">Sulfurimonas xiamenensis</name>
    <dbReference type="NCBI Taxonomy" id="2590021"/>
    <lineage>
        <taxon>Bacteria</taxon>
        <taxon>Pseudomonadati</taxon>
        <taxon>Campylobacterota</taxon>
        <taxon>Epsilonproteobacteria</taxon>
        <taxon>Campylobacterales</taxon>
        <taxon>Sulfurimonadaceae</taxon>
        <taxon>Sulfurimonas</taxon>
    </lineage>
</organism>
<evidence type="ECO:0000256" key="4">
    <source>
        <dbReference type="ARBA" id="ARBA00022692"/>
    </source>
</evidence>
<feature type="transmembrane region" description="Helical" evidence="13">
    <location>
        <begin position="410"/>
        <end position="429"/>
    </location>
</feature>
<feature type="transmembrane region" description="Helical" evidence="13">
    <location>
        <begin position="749"/>
        <end position="770"/>
    </location>
</feature>
<comment type="catalytic activity">
    <reaction evidence="8">
        <text>a 1,2-diacyl-sn-glycerol + UDP-alpha-D-glucose = a 1,2-diacyl-3-O-(beta-D-glucopyranosyl)-sn-glycerol + UDP + H(+)</text>
        <dbReference type="Rhea" id="RHEA:17285"/>
        <dbReference type="ChEBI" id="CHEBI:15378"/>
        <dbReference type="ChEBI" id="CHEBI:17815"/>
        <dbReference type="ChEBI" id="CHEBI:58223"/>
        <dbReference type="ChEBI" id="CHEBI:58885"/>
        <dbReference type="ChEBI" id="CHEBI:75799"/>
        <dbReference type="EC" id="2.4.1.336"/>
    </reaction>
</comment>
<feature type="transmembrane region" description="Helical" evidence="13">
    <location>
        <begin position="855"/>
        <end position="878"/>
    </location>
</feature>
<evidence type="ECO:0000256" key="11">
    <source>
        <dbReference type="ARBA" id="ARBA00078564"/>
    </source>
</evidence>
<dbReference type="KEGG" id="suln:FJR47_05955"/>
<keyword evidence="4 13" id="KW-0812">Transmembrane</keyword>
<feature type="coiled-coil region" evidence="12">
    <location>
        <begin position="161"/>
        <end position="198"/>
    </location>
</feature>
<dbReference type="InterPro" id="IPR029044">
    <property type="entry name" value="Nucleotide-diphossugar_trans"/>
</dbReference>
<feature type="transmembrane region" description="Helical" evidence="13">
    <location>
        <begin position="831"/>
        <end position="848"/>
    </location>
</feature>
<dbReference type="Pfam" id="PF13632">
    <property type="entry name" value="Glyco_trans_2_3"/>
    <property type="match status" value="1"/>
</dbReference>
<feature type="transmembrane region" description="Helical" evidence="13">
    <location>
        <begin position="716"/>
        <end position="743"/>
    </location>
</feature>
<keyword evidence="5" id="KW-0460">Magnesium</keyword>
<dbReference type="Gene3D" id="3.90.550.10">
    <property type="entry name" value="Spore Coat Polysaccharide Biosynthesis Protein SpsA, Chain A"/>
    <property type="match status" value="1"/>
</dbReference>
<protein>
    <recommendedName>
        <fullName evidence="10">Beta-monoglucosyldiacylglycerol synthase</fullName>
        <ecNumber evidence="9">2.4.1.336</ecNumber>
    </recommendedName>
    <alternativeName>
        <fullName evidence="11">UDP-glucose:1,2-diacylglycerol 3-beta-D-glucosyltransferase</fullName>
    </alternativeName>
</protein>
<dbReference type="PANTHER" id="PTHR43867">
    <property type="entry name" value="CELLULOSE SYNTHASE CATALYTIC SUBUNIT A [UDP-FORMING]"/>
    <property type="match status" value="1"/>
</dbReference>
<feature type="transmembrane region" description="Helical" evidence="13">
    <location>
        <begin position="782"/>
        <end position="800"/>
    </location>
</feature>
<sequence>MKYIIVSLLVASFLQIFLWLGSEQKFITPPDAENIIESLSYAPYKKLNKKEMLSDEEVLKDLILLNKFTNSVRLYSVEDSQKVMPIVKKLGMQAHLGIWLSGNKQDNEKEIALAKSLITEYYESLLSVIVGNEVLLREDLSSHELIGHIRDMKRFVYILFNARKEAKENAIKDEIATIKNKIERVEKEKILRDELLRQKEYIVPITTAEVWNIWLLNPVLAGEVDIINIHILPYWEKVKAENFELFFKETYQKLKDVYKNKPLVIGEFGWPSQGYNNKAAIASPQNQATVIRRFLLLAKQEGFSYNLIEAFDQPWKGLDEGSVGQYWGIFDANRQQKFEMHGEVLVEPYWFAQMVAAVIIGAILTFFGLRNQNINFLHALTYGLAAQGISFGIVMSAVYPFVHYMNFGTWIMWGMGSILMIPLTLITLAKANELFKCTIGKRPQRLIPLDLKSERVPFVSIHVPAYKEQPAVLEETLIALSKLNYTNYEVLVIINNTPEEFYKAPIKALCKELGKRFVYLDIECSGFKAGALNKALEFTNPECEILAVIDADYVISPNWLIDLVPIFDDPKVALVQAPQDHRDGNESLVKTAMNAEYAGFFDIGMVERNEENAIVAHGTMLMVRKSAFDEVGAWNTDTIVEDSELGLRLFEAGYIGHYTNRRYGHGLLPDTIEAFKNQRHRWAYGAVQILKKHWHHFKPSSKTLTRAQKHHFITGWFFWLSDALGTLTSILNIIWVPVIIFVGVTIPTIALTVPILTAFLVNVIHSFVLYRTRVGANLYHSLLGAIAAMSLQLIIFKAVYDGFVKDSLPFKRTEKGGNSKKSVSSPVKNEMILASLLLGSFVALIVTNKQGIIEVYVFCATIFIQSIPYVSAIVLRMIEKHSYKKAL</sequence>
<dbReference type="Proteomes" id="UP000326061">
    <property type="component" value="Chromosome"/>
</dbReference>
<dbReference type="InterPro" id="IPR017853">
    <property type="entry name" value="GH"/>
</dbReference>
<keyword evidence="12" id="KW-0175">Coiled coil</keyword>
<evidence type="ECO:0000256" key="6">
    <source>
        <dbReference type="ARBA" id="ARBA00022989"/>
    </source>
</evidence>
<dbReference type="GO" id="GO:0005886">
    <property type="term" value="C:plasma membrane"/>
    <property type="evidence" value="ECO:0007669"/>
    <property type="project" value="TreeGrafter"/>
</dbReference>
<dbReference type="EC" id="2.4.1.336" evidence="9"/>
<evidence type="ECO:0000256" key="7">
    <source>
        <dbReference type="ARBA" id="ARBA00023136"/>
    </source>
</evidence>
<dbReference type="PANTHER" id="PTHR43867:SF4">
    <property type="entry name" value="BETA-(1-3)-GLUCOSYL TRANSFERASE"/>
    <property type="match status" value="1"/>
</dbReference>
<evidence type="ECO:0000256" key="9">
    <source>
        <dbReference type="ARBA" id="ARBA00066964"/>
    </source>
</evidence>
<feature type="transmembrane region" description="Helical" evidence="13">
    <location>
        <begin position="349"/>
        <end position="369"/>
    </location>
</feature>
<keyword evidence="7 13" id="KW-0472">Membrane</keyword>
<evidence type="ECO:0000256" key="12">
    <source>
        <dbReference type="SAM" id="Coils"/>
    </source>
</evidence>
<feature type="domain" description="Glycosyltransferase 2-like" evidence="14">
    <location>
        <begin position="546"/>
        <end position="745"/>
    </location>
</feature>
<proteinExistence type="predicted"/>
<dbReference type="InterPro" id="IPR001173">
    <property type="entry name" value="Glyco_trans_2-like"/>
</dbReference>
<evidence type="ECO:0000259" key="14">
    <source>
        <dbReference type="Pfam" id="PF13632"/>
    </source>
</evidence>
<evidence type="ECO:0000313" key="15">
    <source>
        <dbReference type="EMBL" id="QFR43470.1"/>
    </source>
</evidence>
<keyword evidence="6 13" id="KW-1133">Transmembrane helix</keyword>
<evidence type="ECO:0000256" key="13">
    <source>
        <dbReference type="SAM" id="Phobius"/>
    </source>
</evidence>
<dbReference type="SUPFAM" id="SSF53448">
    <property type="entry name" value="Nucleotide-diphospho-sugar transferases"/>
    <property type="match status" value="1"/>
</dbReference>
<dbReference type="AlphaFoldDB" id="A0AAJ4A3Y4"/>
<evidence type="ECO:0000313" key="16">
    <source>
        <dbReference type="Proteomes" id="UP000326061"/>
    </source>
</evidence>
<keyword evidence="3" id="KW-0808">Transferase</keyword>
<dbReference type="EMBL" id="CP041166">
    <property type="protein sequence ID" value="QFR43470.1"/>
    <property type="molecule type" value="Genomic_DNA"/>
</dbReference>
<dbReference type="Gene3D" id="3.20.20.80">
    <property type="entry name" value="Glycosidases"/>
    <property type="match status" value="1"/>
</dbReference>
<dbReference type="GO" id="GO:0016758">
    <property type="term" value="F:hexosyltransferase activity"/>
    <property type="evidence" value="ECO:0007669"/>
    <property type="project" value="TreeGrafter"/>
</dbReference>
<evidence type="ECO:0000256" key="5">
    <source>
        <dbReference type="ARBA" id="ARBA00022842"/>
    </source>
</evidence>
<keyword evidence="16" id="KW-1185">Reference proteome</keyword>
<dbReference type="FunFam" id="3.90.550.10:FF:000164">
    <property type="entry name" value="Beta-(1-3)-glucosyl transferase"/>
    <property type="match status" value="1"/>
</dbReference>
<evidence type="ECO:0000256" key="1">
    <source>
        <dbReference type="ARBA" id="ARBA00004141"/>
    </source>
</evidence>
<name>A0AAJ4A3Y4_9BACT</name>
<evidence type="ECO:0000256" key="2">
    <source>
        <dbReference type="ARBA" id="ARBA00022676"/>
    </source>
</evidence>
<keyword evidence="2" id="KW-0328">Glycosyltransferase</keyword>
<accession>A0AAJ4A3Y4</accession>
<dbReference type="InterPro" id="IPR050321">
    <property type="entry name" value="Glycosyltr_2/OpgH_subfam"/>
</dbReference>
<feature type="transmembrane region" description="Helical" evidence="13">
    <location>
        <begin position="376"/>
        <end position="398"/>
    </location>
</feature>